<keyword evidence="4" id="KW-1185">Reference proteome</keyword>
<organism evidence="3 4">
    <name type="scientific">Miscanthus lutarioriparius</name>
    <dbReference type="NCBI Taxonomy" id="422564"/>
    <lineage>
        <taxon>Eukaryota</taxon>
        <taxon>Viridiplantae</taxon>
        <taxon>Streptophyta</taxon>
        <taxon>Embryophyta</taxon>
        <taxon>Tracheophyta</taxon>
        <taxon>Spermatophyta</taxon>
        <taxon>Magnoliopsida</taxon>
        <taxon>Liliopsida</taxon>
        <taxon>Poales</taxon>
        <taxon>Poaceae</taxon>
        <taxon>PACMAD clade</taxon>
        <taxon>Panicoideae</taxon>
        <taxon>Andropogonodae</taxon>
        <taxon>Andropogoneae</taxon>
        <taxon>Saccharinae</taxon>
        <taxon>Miscanthus</taxon>
    </lineage>
</organism>
<reference evidence="3" key="1">
    <citation type="submission" date="2020-10" db="EMBL/GenBank/DDBJ databases">
        <authorList>
            <person name="Han B."/>
            <person name="Lu T."/>
            <person name="Zhao Q."/>
            <person name="Huang X."/>
            <person name="Zhao Y."/>
        </authorList>
    </citation>
    <scope>NUCLEOTIDE SEQUENCE</scope>
</reference>
<evidence type="ECO:0000313" key="4">
    <source>
        <dbReference type="Proteomes" id="UP000604825"/>
    </source>
</evidence>
<dbReference type="Proteomes" id="UP000604825">
    <property type="component" value="Unassembled WGS sequence"/>
</dbReference>
<dbReference type="InterPro" id="IPR002048">
    <property type="entry name" value="EF_hand_dom"/>
</dbReference>
<dbReference type="InterPro" id="IPR011992">
    <property type="entry name" value="EF-hand-dom_pair"/>
</dbReference>
<protein>
    <recommendedName>
        <fullName evidence="2">EF-hand domain-containing protein</fullName>
    </recommendedName>
</protein>
<sequence length="107" mass="11230">MNTNQGVVAVVKPALAKGTSSASFRLRNGSLNAVRLRRVFDRNGDGEITVDELAQALDALGLDADRAGLAATVGAYMPDGTAGLRFEDLDKLHRAPGDAFFGALVDQ</sequence>
<evidence type="ECO:0000259" key="2">
    <source>
        <dbReference type="PROSITE" id="PS50222"/>
    </source>
</evidence>
<accession>A0A811PTR9</accession>
<dbReference type="SUPFAM" id="SSF47473">
    <property type="entry name" value="EF-hand"/>
    <property type="match status" value="1"/>
</dbReference>
<dbReference type="Pfam" id="PF13405">
    <property type="entry name" value="EF-hand_6"/>
    <property type="match status" value="1"/>
</dbReference>
<dbReference type="EMBL" id="CAJGYO010000007">
    <property type="protein sequence ID" value="CAD6246960.1"/>
    <property type="molecule type" value="Genomic_DNA"/>
</dbReference>
<dbReference type="PROSITE" id="PS00018">
    <property type="entry name" value="EF_HAND_1"/>
    <property type="match status" value="1"/>
</dbReference>
<comment type="caution">
    <text evidence="3">The sequence shown here is derived from an EMBL/GenBank/DDBJ whole genome shotgun (WGS) entry which is preliminary data.</text>
</comment>
<gene>
    <name evidence="3" type="ORF">NCGR_LOCUS31192</name>
</gene>
<feature type="domain" description="EF-hand" evidence="2">
    <location>
        <begin position="38"/>
        <end position="63"/>
    </location>
</feature>
<dbReference type="InterPro" id="IPR018247">
    <property type="entry name" value="EF_Hand_1_Ca_BS"/>
</dbReference>
<evidence type="ECO:0000256" key="1">
    <source>
        <dbReference type="ARBA" id="ARBA00022837"/>
    </source>
</evidence>
<dbReference type="PROSITE" id="PS50222">
    <property type="entry name" value="EF_HAND_2"/>
    <property type="match status" value="1"/>
</dbReference>
<dbReference type="AlphaFoldDB" id="A0A811PTR9"/>
<keyword evidence="1" id="KW-0106">Calcium</keyword>
<evidence type="ECO:0000313" key="3">
    <source>
        <dbReference type="EMBL" id="CAD6246960.1"/>
    </source>
</evidence>
<dbReference type="OrthoDB" id="26525at2759"/>
<dbReference type="Gene3D" id="1.10.238.10">
    <property type="entry name" value="EF-hand"/>
    <property type="match status" value="1"/>
</dbReference>
<dbReference type="GO" id="GO:0005509">
    <property type="term" value="F:calcium ion binding"/>
    <property type="evidence" value="ECO:0007669"/>
    <property type="project" value="InterPro"/>
</dbReference>
<proteinExistence type="predicted"/>
<name>A0A811PTR9_9POAL</name>